<evidence type="ECO:0000259" key="7">
    <source>
        <dbReference type="Pfam" id="PF08938"/>
    </source>
</evidence>
<evidence type="ECO:0000256" key="4">
    <source>
        <dbReference type="ARBA" id="ARBA00022801"/>
    </source>
</evidence>
<dbReference type="Gene3D" id="1.10.8.10">
    <property type="entry name" value="DNA helicase RuvA subunit, C-terminal domain"/>
    <property type="match status" value="1"/>
</dbReference>
<evidence type="ECO:0000256" key="5">
    <source>
        <dbReference type="ARBA" id="ARBA00022917"/>
    </source>
</evidence>
<dbReference type="GeneID" id="109464436"/>
<feature type="domain" description="HBS1-like protein N-terminal" evidence="7">
    <location>
        <begin position="29"/>
        <end position="103"/>
    </location>
</feature>
<dbReference type="SUPFAM" id="SSF109732">
    <property type="entry name" value="HBS1-like domain"/>
    <property type="match status" value="1"/>
</dbReference>
<keyword evidence="4" id="KW-0378">Hydrolase</keyword>
<dbReference type="RefSeq" id="XP_019616979.1">
    <property type="nucleotide sequence ID" value="XM_019761420.1"/>
</dbReference>
<keyword evidence="5" id="KW-0648">Protein biosynthesis</keyword>
<evidence type="ECO:0000256" key="6">
    <source>
        <dbReference type="SAM" id="MobiDB-lite"/>
    </source>
</evidence>
<dbReference type="InterPro" id="IPR037189">
    <property type="entry name" value="HBS1-like_N_sf"/>
</dbReference>
<sequence>AQFMYRRSEAPRLSSFIEESKKESIEEEDEYDYDDHEDHDHSLSDSQTFQWPRLSDQNEARLRSCLEEIHSVIGDSVPQHILVDTVMKCDFDLEKALDAVLSLQVHQFF</sequence>
<evidence type="ECO:0000256" key="2">
    <source>
        <dbReference type="ARBA" id="ARBA00022490"/>
    </source>
</evidence>
<feature type="compositionally biased region" description="Basic and acidic residues" evidence="6">
    <location>
        <begin position="1"/>
        <end position="10"/>
    </location>
</feature>
<gene>
    <name evidence="9" type="primary">LOC109464436</name>
</gene>
<dbReference type="GO" id="GO:0006412">
    <property type="term" value="P:translation"/>
    <property type="evidence" value="ECO:0007669"/>
    <property type="project" value="UniProtKB-KW"/>
</dbReference>
<dbReference type="Proteomes" id="UP000515135">
    <property type="component" value="Unplaced"/>
</dbReference>
<feature type="compositionally biased region" description="Acidic residues" evidence="6">
    <location>
        <begin position="25"/>
        <end position="35"/>
    </location>
</feature>
<comment type="subcellular location">
    <subcellularLocation>
        <location evidence="1">Cytoplasm</location>
    </subcellularLocation>
</comment>
<evidence type="ECO:0000256" key="1">
    <source>
        <dbReference type="ARBA" id="ARBA00004496"/>
    </source>
</evidence>
<evidence type="ECO:0000256" key="3">
    <source>
        <dbReference type="ARBA" id="ARBA00022553"/>
    </source>
</evidence>
<dbReference type="AlphaFoldDB" id="A0A6P4Y3I1"/>
<dbReference type="Pfam" id="PF08938">
    <property type="entry name" value="HBS1_N"/>
    <property type="match status" value="1"/>
</dbReference>
<dbReference type="GO" id="GO:0005737">
    <property type="term" value="C:cytoplasm"/>
    <property type="evidence" value="ECO:0007669"/>
    <property type="project" value="UniProtKB-SubCell"/>
</dbReference>
<evidence type="ECO:0000313" key="9">
    <source>
        <dbReference type="RefSeq" id="XP_019616979.1"/>
    </source>
</evidence>
<keyword evidence="3" id="KW-0597">Phosphoprotein</keyword>
<dbReference type="OrthoDB" id="6159948at2759"/>
<name>A0A6P4Y3I1_BRABE</name>
<evidence type="ECO:0000313" key="8">
    <source>
        <dbReference type="Proteomes" id="UP000515135"/>
    </source>
</evidence>
<protein>
    <submittedName>
        <fullName evidence="9">HBS1-like protein</fullName>
    </submittedName>
</protein>
<dbReference type="InterPro" id="IPR015033">
    <property type="entry name" value="HBS1-like_N"/>
</dbReference>
<dbReference type="KEGG" id="bbel:109464436"/>
<reference evidence="9" key="1">
    <citation type="submission" date="2025-08" db="UniProtKB">
        <authorList>
            <consortium name="RefSeq"/>
        </authorList>
    </citation>
    <scope>IDENTIFICATION</scope>
    <source>
        <tissue evidence="9">Gonad</tissue>
    </source>
</reference>
<proteinExistence type="predicted"/>
<keyword evidence="8" id="KW-1185">Reference proteome</keyword>
<accession>A0A6P4Y3I1</accession>
<feature type="non-terminal residue" evidence="9">
    <location>
        <position position="1"/>
    </location>
</feature>
<feature type="region of interest" description="Disordered" evidence="6">
    <location>
        <begin position="1"/>
        <end position="49"/>
    </location>
</feature>
<organism evidence="8 9">
    <name type="scientific">Branchiostoma belcheri</name>
    <name type="common">Amphioxus</name>
    <dbReference type="NCBI Taxonomy" id="7741"/>
    <lineage>
        <taxon>Eukaryota</taxon>
        <taxon>Metazoa</taxon>
        <taxon>Chordata</taxon>
        <taxon>Cephalochordata</taxon>
        <taxon>Leptocardii</taxon>
        <taxon>Amphioxiformes</taxon>
        <taxon>Branchiostomatidae</taxon>
        <taxon>Branchiostoma</taxon>
    </lineage>
</organism>
<keyword evidence="2" id="KW-0963">Cytoplasm</keyword>
<dbReference type="GO" id="GO:0016787">
    <property type="term" value="F:hydrolase activity"/>
    <property type="evidence" value="ECO:0007669"/>
    <property type="project" value="UniProtKB-KW"/>
</dbReference>